<dbReference type="AlphaFoldDB" id="A0AAN5CSV7"/>
<comment type="caution">
    <text evidence="1">The sequence shown here is derived from an EMBL/GenBank/DDBJ whole genome shotgun (WGS) entry which is preliminary data.</text>
</comment>
<accession>A0AAN5CSV7</accession>
<dbReference type="InterPro" id="IPR045860">
    <property type="entry name" value="Snake_toxin-like_sf"/>
</dbReference>
<dbReference type="SUPFAM" id="SSF57302">
    <property type="entry name" value="Snake toxin-like"/>
    <property type="match status" value="1"/>
</dbReference>
<dbReference type="EMBL" id="BTRK01000004">
    <property type="protein sequence ID" value="GMR50093.1"/>
    <property type="molecule type" value="Genomic_DNA"/>
</dbReference>
<proteinExistence type="predicted"/>
<name>A0AAN5CSV7_9BILA</name>
<feature type="non-terminal residue" evidence="1">
    <location>
        <position position="1"/>
    </location>
</feature>
<evidence type="ECO:0000313" key="2">
    <source>
        <dbReference type="Proteomes" id="UP001328107"/>
    </source>
</evidence>
<keyword evidence="2" id="KW-1185">Reference proteome</keyword>
<sequence>LLLAVPAAIALQCFVSNVFEDHHVIEKTDCTMKDEQYCKKMTSTDVHNKTTVFKSCGNGDCTSEYCDDKTGICCCKGSYCNSTGSQSILMTSLAAAAIWLRL</sequence>
<reference evidence="2" key="1">
    <citation type="submission" date="2022-10" db="EMBL/GenBank/DDBJ databases">
        <title>Genome assembly of Pristionchus species.</title>
        <authorList>
            <person name="Yoshida K."/>
            <person name="Sommer R.J."/>
        </authorList>
    </citation>
    <scope>NUCLEOTIDE SEQUENCE [LARGE SCALE GENOMIC DNA]</scope>
    <source>
        <strain evidence="2">RS5460</strain>
    </source>
</reference>
<gene>
    <name evidence="1" type="ORF">PMAYCL1PPCAC_20288</name>
</gene>
<organism evidence="1 2">
    <name type="scientific">Pristionchus mayeri</name>
    <dbReference type="NCBI Taxonomy" id="1317129"/>
    <lineage>
        <taxon>Eukaryota</taxon>
        <taxon>Metazoa</taxon>
        <taxon>Ecdysozoa</taxon>
        <taxon>Nematoda</taxon>
        <taxon>Chromadorea</taxon>
        <taxon>Rhabditida</taxon>
        <taxon>Rhabditina</taxon>
        <taxon>Diplogasteromorpha</taxon>
        <taxon>Diplogasteroidea</taxon>
        <taxon>Neodiplogasteridae</taxon>
        <taxon>Pristionchus</taxon>
    </lineage>
</organism>
<dbReference type="Proteomes" id="UP001328107">
    <property type="component" value="Unassembled WGS sequence"/>
</dbReference>
<evidence type="ECO:0000313" key="1">
    <source>
        <dbReference type="EMBL" id="GMR50093.1"/>
    </source>
</evidence>
<protein>
    <submittedName>
        <fullName evidence="1">Uncharacterized protein</fullName>
    </submittedName>
</protein>